<dbReference type="PANTHER" id="PTHR48013:SF9">
    <property type="entry name" value="DUAL SPECIFICITY MITOGEN-ACTIVATED PROTEIN KINASE KINASE 5"/>
    <property type="match status" value="1"/>
</dbReference>
<dbReference type="RefSeq" id="XP_001318307.1">
    <property type="nucleotide sequence ID" value="XM_001318272.1"/>
</dbReference>
<dbReference type="SUPFAM" id="SSF56112">
    <property type="entry name" value="Protein kinase-like (PK-like)"/>
    <property type="match status" value="1"/>
</dbReference>
<keyword evidence="3 13" id="KW-0418">Kinase</keyword>
<accession>A2EML4</accession>
<proteinExistence type="inferred from homology"/>
<protein>
    <recommendedName>
        <fullName evidence="6">mitogen-activated protein kinase kinase</fullName>
        <ecNumber evidence="6">2.7.12.2</ecNumber>
    </recommendedName>
</protein>
<evidence type="ECO:0000256" key="8">
    <source>
        <dbReference type="ARBA" id="ARBA00049299"/>
    </source>
</evidence>
<evidence type="ECO:0000256" key="10">
    <source>
        <dbReference type="PROSITE-ProRule" id="PRU10141"/>
    </source>
</evidence>
<evidence type="ECO:0000256" key="7">
    <source>
        <dbReference type="ARBA" id="ARBA00049014"/>
    </source>
</evidence>
<dbReference type="PROSITE" id="PS00108">
    <property type="entry name" value="PROTEIN_KINASE_ST"/>
    <property type="match status" value="1"/>
</dbReference>
<keyword evidence="2 10" id="KW-0547">Nucleotide-binding</keyword>
<dbReference type="EC" id="2.7.12.2" evidence="6"/>
<dbReference type="VEuPathDB" id="TrichDB:TVAG_349370"/>
<reference evidence="13" key="2">
    <citation type="journal article" date="2007" name="Science">
        <title>Draft genome sequence of the sexually transmitted pathogen Trichomonas vaginalis.</title>
        <authorList>
            <person name="Carlton J.M."/>
            <person name="Hirt R.P."/>
            <person name="Silva J.C."/>
            <person name="Delcher A.L."/>
            <person name="Schatz M."/>
            <person name="Zhao Q."/>
            <person name="Wortman J.R."/>
            <person name="Bidwell S.L."/>
            <person name="Alsmark U.C.M."/>
            <person name="Besteiro S."/>
            <person name="Sicheritz-Ponten T."/>
            <person name="Noel C.J."/>
            <person name="Dacks J.B."/>
            <person name="Foster P.G."/>
            <person name="Simillion C."/>
            <person name="Van de Peer Y."/>
            <person name="Miranda-Saavedra D."/>
            <person name="Barton G.J."/>
            <person name="Westrop G.D."/>
            <person name="Mueller S."/>
            <person name="Dessi D."/>
            <person name="Fiori P.L."/>
            <person name="Ren Q."/>
            <person name="Paulsen I."/>
            <person name="Zhang H."/>
            <person name="Bastida-Corcuera F.D."/>
            <person name="Simoes-Barbosa A."/>
            <person name="Brown M.T."/>
            <person name="Hayes R.D."/>
            <person name="Mukherjee M."/>
            <person name="Okumura C.Y."/>
            <person name="Schneider R."/>
            <person name="Smith A.J."/>
            <person name="Vanacova S."/>
            <person name="Villalvazo M."/>
            <person name="Haas B.J."/>
            <person name="Pertea M."/>
            <person name="Feldblyum T.V."/>
            <person name="Utterback T.R."/>
            <person name="Shu C.L."/>
            <person name="Osoegawa K."/>
            <person name="de Jong P.J."/>
            <person name="Hrdy I."/>
            <person name="Horvathova L."/>
            <person name="Zubacova Z."/>
            <person name="Dolezal P."/>
            <person name="Malik S.B."/>
            <person name="Logsdon J.M. Jr."/>
            <person name="Henze K."/>
            <person name="Gupta A."/>
            <person name="Wang C.C."/>
            <person name="Dunne R.L."/>
            <person name="Upcroft J.A."/>
            <person name="Upcroft P."/>
            <person name="White O."/>
            <person name="Salzberg S.L."/>
            <person name="Tang P."/>
            <person name="Chiu C.-H."/>
            <person name="Lee Y.-S."/>
            <person name="Embley T.M."/>
            <person name="Coombs G.H."/>
            <person name="Mottram J.C."/>
            <person name="Tachezy J."/>
            <person name="Fraser-Liggett C.M."/>
            <person name="Johnson P.J."/>
        </authorList>
    </citation>
    <scope>NUCLEOTIDE SEQUENCE [LARGE SCALE GENOMIC DNA]</scope>
    <source>
        <strain evidence="13">G3</strain>
    </source>
</reference>
<dbReference type="InterPro" id="IPR000719">
    <property type="entry name" value="Prot_kinase_dom"/>
</dbReference>
<dbReference type="eggNOG" id="KOG0581">
    <property type="taxonomic scope" value="Eukaryota"/>
</dbReference>
<evidence type="ECO:0000256" key="5">
    <source>
        <dbReference type="ARBA" id="ARBA00038035"/>
    </source>
</evidence>
<comment type="catalytic activity">
    <reaction evidence="9">
        <text>L-tyrosyl-[protein] + ATP = O-phospho-L-tyrosyl-[protein] + ADP + H(+)</text>
        <dbReference type="Rhea" id="RHEA:10596"/>
        <dbReference type="Rhea" id="RHEA-COMP:10136"/>
        <dbReference type="Rhea" id="RHEA-COMP:20101"/>
        <dbReference type="ChEBI" id="CHEBI:15378"/>
        <dbReference type="ChEBI" id="CHEBI:30616"/>
        <dbReference type="ChEBI" id="CHEBI:46858"/>
        <dbReference type="ChEBI" id="CHEBI:61978"/>
        <dbReference type="ChEBI" id="CHEBI:456216"/>
        <dbReference type="EC" id="2.7.12.2"/>
    </reaction>
</comment>
<dbReference type="OrthoDB" id="10252354at2759"/>
<evidence type="ECO:0000259" key="12">
    <source>
        <dbReference type="PROSITE" id="PS50011"/>
    </source>
</evidence>
<dbReference type="InParanoid" id="A2EML4"/>
<dbReference type="EMBL" id="DS113432">
    <property type="protein sequence ID" value="EAY06084.1"/>
    <property type="molecule type" value="Genomic_DNA"/>
</dbReference>
<feature type="domain" description="Protein kinase" evidence="12">
    <location>
        <begin position="39"/>
        <end position="294"/>
    </location>
</feature>
<dbReference type="FunFam" id="1.10.510.10:FF:001340">
    <property type="entry name" value="STE family protein kinase"/>
    <property type="match status" value="1"/>
</dbReference>
<name>A2EML4_TRIV3</name>
<feature type="binding site" evidence="10">
    <location>
        <position position="68"/>
    </location>
    <ligand>
        <name>ATP</name>
        <dbReference type="ChEBI" id="CHEBI:30616"/>
    </ligand>
</feature>
<dbReference type="GO" id="GO:0005737">
    <property type="term" value="C:cytoplasm"/>
    <property type="evidence" value="ECO:0000318"/>
    <property type="project" value="GO_Central"/>
</dbReference>
<evidence type="ECO:0000256" key="2">
    <source>
        <dbReference type="ARBA" id="ARBA00022741"/>
    </source>
</evidence>
<reference evidence="13" key="1">
    <citation type="submission" date="2006-10" db="EMBL/GenBank/DDBJ databases">
        <authorList>
            <person name="Amadeo P."/>
            <person name="Zhao Q."/>
            <person name="Wortman J."/>
            <person name="Fraser-Liggett C."/>
            <person name="Carlton J."/>
        </authorList>
    </citation>
    <scope>NUCLEOTIDE SEQUENCE</scope>
    <source>
        <strain evidence="13">G3</strain>
    </source>
</reference>
<evidence type="ECO:0000313" key="14">
    <source>
        <dbReference type="Proteomes" id="UP000001542"/>
    </source>
</evidence>
<dbReference type="GO" id="GO:0004674">
    <property type="term" value="F:protein serine/threonine kinase activity"/>
    <property type="evidence" value="ECO:0000318"/>
    <property type="project" value="GO_Central"/>
</dbReference>
<comment type="catalytic activity">
    <reaction evidence="8">
        <text>L-threonyl-[protein] + ATP = O-phospho-L-threonyl-[protein] + ADP + H(+)</text>
        <dbReference type="Rhea" id="RHEA:46608"/>
        <dbReference type="Rhea" id="RHEA-COMP:11060"/>
        <dbReference type="Rhea" id="RHEA-COMP:11605"/>
        <dbReference type="ChEBI" id="CHEBI:15378"/>
        <dbReference type="ChEBI" id="CHEBI:30013"/>
        <dbReference type="ChEBI" id="CHEBI:30616"/>
        <dbReference type="ChEBI" id="CHEBI:61977"/>
        <dbReference type="ChEBI" id="CHEBI:456216"/>
        <dbReference type="EC" id="2.7.12.2"/>
    </reaction>
</comment>
<dbReference type="AlphaFoldDB" id="A2EML4"/>
<dbReference type="Pfam" id="PF00069">
    <property type="entry name" value="Pkinase"/>
    <property type="match status" value="1"/>
</dbReference>
<dbReference type="VEuPathDB" id="TrichDB:TVAGG3_0809870"/>
<dbReference type="PROSITE" id="PS00107">
    <property type="entry name" value="PROTEIN_KINASE_ATP"/>
    <property type="match status" value="1"/>
</dbReference>
<dbReference type="PROSITE" id="PS50011">
    <property type="entry name" value="PROTEIN_KINASE_DOM"/>
    <property type="match status" value="1"/>
</dbReference>
<evidence type="ECO:0000256" key="6">
    <source>
        <dbReference type="ARBA" id="ARBA00038999"/>
    </source>
</evidence>
<comment type="similarity">
    <text evidence="5">Belongs to the protein kinase superfamily. STE Ser/Thr protein kinase family. MAP kinase kinase subfamily.</text>
</comment>
<sequence length="332" mass="37941">MTSIRSRKGKKELLLNIPKLEQPITIPKNLSSNITLKDLTFLDFVGKGAFSTVYRVKMNDTGEIYALKKIKYAETQEQLKVIVNEIDCMNTLRHPNVLRLYNVFYQSGAIHIIMPYINGLTLAEALKIMPIPPEAQLGRISYLAVQGLHYLRKNAYIHRDLKPSNILLSLEGQVLIADFGLARQLTASSEQACSYVGTISYMAPERIKGKEYQFKSDVWSLGIIIYQMALGHFPLPKDPAQVTYWDILDFVDKEVRIELPDPYAPDFKAFLMKCLYPNPEQRSDVNELVNDPWIQKFSSPAYDADLKKWINEMHQKHMENKKSAPTLGDSVL</sequence>
<dbReference type="InterPro" id="IPR011009">
    <property type="entry name" value="Kinase-like_dom_sf"/>
</dbReference>
<keyword evidence="4 10" id="KW-0067">ATP-binding</keyword>
<dbReference type="STRING" id="5722.A2EML4"/>
<evidence type="ECO:0000256" key="11">
    <source>
        <dbReference type="RuleBase" id="RU000304"/>
    </source>
</evidence>
<dbReference type="InterPro" id="IPR017441">
    <property type="entry name" value="Protein_kinase_ATP_BS"/>
</dbReference>
<dbReference type="SMR" id="A2EML4"/>
<dbReference type="OMA" id="QNDGRYD"/>
<organism evidence="13 14">
    <name type="scientific">Trichomonas vaginalis (strain ATCC PRA-98 / G3)</name>
    <dbReference type="NCBI Taxonomy" id="412133"/>
    <lineage>
        <taxon>Eukaryota</taxon>
        <taxon>Metamonada</taxon>
        <taxon>Parabasalia</taxon>
        <taxon>Trichomonadida</taxon>
        <taxon>Trichomonadidae</taxon>
        <taxon>Trichomonas</taxon>
    </lineage>
</organism>
<gene>
    <name evidence="13" type="ORF">TVAG_349370</name>
</gene>
<dbReference type="Gene3D" id="1.10.510.10">
    <property type="entry name" value="Transferase(Phosphotransferase) domain 1"/>
    <property type="match status" value="1"/>
</dbReference>
<dbReference type="InterPro" id="IPR008271">
    <property type="entry name" value="Ser/Thr_kinase_AS"/>
</dbReference>
<evidence type="ECO:0000256" key="3">
    <source>
        <dbReference type="ARBA" id="ARBA00022777"/>
    </source>
</evidence>
<keyword evidence="1" id="KW-0808">Transferase</keyword>
<evidence type="ECO:0000256" key="1">
    <source>
        <dbReference type="ARBA" id="ARBA00022679"/>
    </source>
</evidence>
<dbReference type="SMART" id="SM00220">
    <property type="entry name" value="S_TKc"/>
    <property type="match status" value="1"/>
</dbReference>
<evidence type="ECO:0000256" key="9">
    <source>
        <dbReference type="ARBA" id="ARBA00051693"/>
    </source>
</evidence>
<keyword evidence="14" id="KW-1185">Reference proteome</keyword>
<evidence type="ECO:0000256" key="4">
    <source>
        <dbReference type="ARBA" id="ARBA00022840"/>
    </source>
</evidence>
<dbReference type="Proteomes" id="UP000001542">
    <property type="component" value="Unassembled WGS sequence"/>
</dbReference>
<comment type="catalytic activity">
    <reaction evidence="7">
        <text>L-seryl-[protein] + ATP = O-phospho-L-seryl-[protein] + ADP + H(+)</text>
        <dbReference type="Rhea" id="RHEA:17989"/>
        <dbReference type="Rhea" id="RHEA-COMP:9863"/>
        <dbReference type="Rhea" id="RHEA-COMP:11604"/>
        <dbReference type="ChEBI" id="CHEBI:15378"/>
        <dbReference type="ChEBI" id="CHEBI:29999"/>
        <dbReference type="ChEBI" id="CHEBI:30616"/>
        <dbReference type="ChEBI" id="CHEBI:83421"/>
        <dbReference type="ChEBI" id="CHEBI:456216"/>
        <dbReference type="EC" id="2.7.12.2"/>
    </reaction>
</comment>
<dbReference type="PANTHER" id="PTHR48013">
    <property type="entry name" value="DUAL SPECIFICITY MITOGEN-ACTIVATED PROTEIN KINASE KINASE 5-RELATED"/>
    <property type="match status" value="1"/>
</dbReference>
<evidence type="ECO:0000313" key="13">
    <source>
        <dbReference type="EMBL" id="EAY06084.1"/>
    </source>
</evidence>
<keyword evidence="11" id="KW-0723">Serine/threonine-protein kinase</keyword>
<dbReference type="KEGG" id="tva:4763959"/>
<dbReference type="GO" id="GO:0005524">
    <property type="term" value="F:ATP binding"/>
    <property type="evidence" value="ECO:0007669"/>
    <property type="project" value="UniProtKB-UniRule"/>
</dbReference>
<dbReference type="GO" id="GO:0004708">
    <property type="term" value="F:MAP kinase kinase activity"/>
    <property type="evidence" value="ECO:0007669"/>
    <property type="project" value="UniProtKB-EC"/>
</dbReference>